<keyword evidence="3" id="KW-1185">Reference proteome</keyword>
<feature type="binding site" evidence="1">
    <location>
        <begin position="106"/>
        <end position="109"/>
    </location>
    <ligand>
        <name>substrate</name>
    </ligand>
</feature>
<dbReference type="SUPFAM" id="SSF89562">
    <property type="entry name" value="RraA-like"/>
    <property type="match status" value="1"/>
</dbReference>
<proteinExistence type="predicted"/>
<dbReference type="PANTHER" id="PTHR33254">
    <property type="entry name" value="4-HYDROXY-4-METHYL-2-OXOGLUTARATE ALDOLASE 3-RELATED"/>
    <property type="match status" value="1"/>
</dbReference>
<feature type="binding site" evidence="1">
    <location>
        <position position="128"/>
    </location>
    <ligand>
        <name>substrate</name>
    </ligand>
</feature>
<evidence type="ECO:0000313" key="3">
    <source>
        <dbReference type="Proteomes" id="UP001271007"/>
    </source>
</evidence>
<evidence type="ECO:0000256" key="1">
    <source>
        <dbReference type="PIRSR" id="PIRSR605493-1"/>
    </source>
</evidence>
<evidence type="ECO:0000313" key="2">
    <source>
        <dbReference type="EMBL" id="KAK3047504.1"/>
    </source>
</evidence>
<dbReference type="AlphaFoldDB" id="A0AAJ0G7V6"/>
<name>A0AAJ0G7V6_9PEZI</name>
<keyword evidence="1" id="KW-0460">Magnesium</keyword>
<dbReference type="GO" id="GO:0046872">
    <property type="term" value="F:metal ion binding"/>
    <property type="evidence" value="ECO:0007669"/>
    <property type="project" value="UniProtKB-KW"/>
</dbReference>
<comment type="cofactor">
    <cofactor evidence="1">
        <name>Mg(2+)</name>
        <dbReference type="ChEBI" id="CHEBI:18420"/>
    </cofactor>
</comment>
<dbReference type="Pfam" id="PF03737">
    <property type="entry name" value="RraA-like"/>
    <property type="match status" value="1"/>
</dbReference>
<dbReference type="InterPro" id="IPR005493">
    <property type="entry name" value="RraA/RraA-like"/>
</dbReference>
<feature type="binding site" evidence="1">
    <location>
        <position position="129"/>
    </location>
    <ligand>
        <name>Mg(2+)</name>
        <dbReference type="ChEBI" id="CHEBI:18420"/>
    </ligand>
</feature>
<dbReference type="EMBL" id="JAWDJX010000061">
    <property type="protein sequence ID" value="KAK3047504.1"/>
    <property type="molecule type" value="Genomic_DNA"/>
</dbReference>
<dbReference type="InterPro" id="IPR036704">
    <property type="entry name" value="RraA/RraA-like_sf"/>
</dbReference>
<gene>
    <name evidence="2" type="ORF">LTR09_011133</name>
</gene>
<organism evidence="2 3">
    <name type="scientific">Extremus antarcticus</name>
    <dbReference type="NCBI Taxonomy" id="702011"/>
    <lineage>
        <taxon>Eukaryota</taxon>
        <taxon>Fungi</taxon>
        <taxon>Dikarya</taxon>
        <taxon>Ascomycota</taxon>
        <taxon>Pezizomycotina</taxon>
        <taxon>Dothideomycetes</taxon>
        <taxon>Dothideomycetidae</taxon>
        <taxon>Mycosphaerellales</taxon>
        <taxon>Extremaceae</taxon>
        <taxon>Extremus</taxon>
    </lineage>
</organism>
<dbReference type="CDD" id="cd16841">
    <property type="entry name" value="RraA_family"/>
    <property type="match status" value="1"/>
</dbReference>
<keyword evidence="1" id="KW-0479">Metal-binding</keyword>
<dbReference type="Proteomes" id="UP001271007">
    <property type="component" value="Unassembled WGS sequence"/>
</dbReference>
<dbReference type="Gene3D" id="3.50.30.40">
    <property type="entry name" value="Ribonuclease E inhibitor RraA/RraA-like"/>
    <property type="match status" value="1"/>
</dbReference>
<dbReference type="GO" id="GO:0047443">
    <property type="term" value="F:4-hydroxy-4-methyl-2-oxoglutarate aldolase activity"/>
    <property type="evidence" value="ECO:0007669"/>
    <property type="project" value="TreeGrafter"/>
</dbReference>
<sequence>MEPNSNTNDRQNLIAALQDYSTCDVSDALQGLGVLYGGFIPGPTLRSPQYDESIKIVGRAYTVQYISVSASAGVTPNEAGHYIDNVPPGSVVFVHAPEGTTNAVYGGMMSRRARVRQAVGTVVCGRVRDLEEHKALGFPVFANGIGTASPYGVVKVGKINEDIRIRNEGQDVLVRPGDCIIGDLNGVVCLPLELAESALKLMADYAAQDAKVAADLLDGVGFEEASRRHRIKK</sequence>
<reference evidence="2" key="1">
    <citation type="submission" date="2023-04" db="EMBL/GenBank/DDBJ databases">
        <title>Black Yeasts Isolated from many extreme environments.</title>
        <authorList>
            <person name="Coleine C."/>
            <person name="Stajich J.E."/>
            <person name="Selbmann L."/>
        </authorList>
    </citation>
    <scope>NUCLEOTIDE SEQUENCE</scope>
    <source>
        <strain evidence="2">CCFEE 5312</strain>
    </source>
</reference>
<comment type="caution">
    <text evidence="2">The sequence shown here is derived from an EMBL/GenBank/DDBJ whole genome shotgun (WGS) entry which is preliminary data.</text>
</comment>
<dbReference type="PANTHER" id="PTHR33254:SF28">
    <property type="entry name" value="4-HYDROXY-4-METHYL-2-OXOGLUTARATE ALDOLASE"/>
    <property type="match status" value="1"/>
</dbReference>
<dbReference type="GO" id="GO:0008948">
    <property type="term" value="F:oxaloacetate decarboxylase activity"/>
    <property type="evidence" value="ECO:0007669"/>
    <property type="project" value="TreeGrafter"/>
</dbReference>
<protein>
    <submittedName>
        <fullName evidence="2">Uncharacterized protein</fullName>
    </submittedName>
</protein>
<accession>A0AAJ0G7V6</accession>